<organism evidence="2 3">
    <name type="scientific">Paraburkholderia youngii</name>
    <dbReference type="NCBI Taxonomy" id="2782701"/>
    <lineage>
        <taxon>Bacteria</taxon>
        <taxon>Pseudomonadati</taxon>
        <taxon>Pseudomonadota</taxon>
        <taxon>Betaproteobacteria</taxon>
        <taxon>Burkholderiales</taxon>
        <taxon>Burkholderiaceae</taxon>
        <taxon>Paraburkholderia</taxon>
    </lineage>
</organism>
<dbReference type="AlphaFoldDB" id="A0A7W8L4G6"/>
<reference evidence="2 3" key="1">
    <citation type="submission" date="2020-08" db="EMBL/GenBank/DDBJ databases">
        <title>Genomic Encyclopedia of Type Strains, Phase IV (KMG-V): Genome sequencing to study the core and pangenomes of soil and plant-associated prokaryotes.</title>
        <authorList>
            <person name="Whitman W."/>
        </authorList>
    </citation>
    <scope>NUCLEOTIDE SEQUENCE [LARGE SCALE GENOMIC DNA]</scope>
    <source>
        <strain evidence="2 3">JPY162</strain>
    </source>
</reference>
<protein>
    <submittedName>
        <fullName evidence="2">Uncharacterized protein</fullName>
    </submittedName>
</protein>
<sequence length="289" mass="32382">MGRQRTINDSAFWRSPKMAGRTHEDRATLSYLLTSPFSNIIGVYEFVPRIAASEMGWDSDSQLMPVLRRLSECRFVELDEDLSYLWVRIWWDHNSPTMAVGGTLRQRTLDQIAAIPMQWRDAFIDDFVARLPKDNKKAGNLQADVEGALRPLRVSDRVSLPYPYPTDSRPGNNNDNSISNATTTPLRYPEMLTPDQRLAAEKAVLRFDRVRAQQLLDELSLRMASGGVRHGPLAYLAGLIRAVEEGAFTATASPPSTFQFTATTSATPSSRARAAEELARLKLLAKQVQ</sequence>
<dbReference type="RefSeq" id="WP_184226120.1">
    <property type="nucleotide sequence ID" value="NZ_JACHDE010000003.1"/>
</dbReference>
<comment type="caution">
    <text evidence="2">The sequence shown here is derived from an EMBL/GenBank/DDBJ whole genome shotgun (WGS) entry which is preliminary data.</text>
</comment>
<evidence type="ECO:0000256" key="1">
    <source>
        <dbReference type="SAM" id="MobiDB-lite"/>
    </source>
</evidence>
<gene>
    <name evidence="2" type="ORF">HDG41_002346</name>
</gene>
<accession>A0A7W8L4G6</accession>
<name>A0A7W8L4G6_9BURK</name>
<evidence type="ECO:0000313" key="2">
    <source>
        <dbReference type="EMBL" id="MBB5400297.1"/>
    </source>
</evidence>
<proteinExistence type="predicted"/>
<dbReference type="Proteomes" id="UP000592820">
    <property type="component" value="Unassembled WGS sequence"/>
</dbReference>
<evidence type="ECO:0000313" key="3">
    <source>
        <dbReference type="Proteomes" id="UP000592820"/>
    </source>
</evidence>
<dbReference type="EMBL" id="JACHDE010000003">
    <property type="protein sequence ID" value="MBB5400297.1"/>
    <property type="molecule type" value="Genomic_DNA"/>
</dbReference>
<feature type="region of interest" description="Disordered" evidence="1">
    <location>
        <begin position="160"/>
        <end position="183"/>
    </location>
</feature>
<feature type="compositionally biased region" description="Polar residues" evidence="1">
    <location>
        <begin position="169"/>
        <end position="183"/>
    </location>
</feature>